<dbReference type="GO" id="GO:0005768">
    <property type="term" value="C:endosome"/>
    <property type="evidence" value="ECO:0007669"/>
    <property type="project" value="UniProtKB-SubCell"/>
</dbReference>
<comment type="caution">
    <text evidence="7">The sequence shown here is derived from an EMBL/GenBank/DDBJ whole genome shotgun (WGS) entry which is preliminary data.</text>
</comment>
<evidence type="ECO:0000256" key="3">
    <source>
        <dbReference type="ARBA" id="ARBA00022753"/>
    </source>
</evidence>
<dbReference type="InterPro" id="IPR036872">
    <property type="entry name" value="CH_dom_sf"/>
</dbReference>
<dbReference type="FunFam" id="1.10.418.10:FF:000023">
    <property type="entry name" value="EH domain-binding protein 1 isoform X1"/>
    <property type="match status" value="1"/>
</dbReference>
<evidence type="ECO:0000256" key="5">
    <source>
        <dbReference type="SAM" id="MobiDB-lite"/>
    </source>
</evidence>
<keyword evidence="8" id="KW-1185">Reference proteome</keyword>
<feature type="domain" description="Calponin-homology (CH)" evidence="6">
    <location>
        <begin position="1"/>
        <end position="112"/>
    </location>
</feature>
<dbReference type="Gene3D" id="1.10.418.10">
    <property type="entry name" value="Calponin-like domain"/>
    <property type="match status" value="1"/>
</dbReference>
<feature type="region of interest" description="Disordered" evidence="5">
    <location>
        <begin position="171"/>
        <end position="198"/>
    </location>
</feature>
<sequence>MQTWRFPGHDLSSFGVASRRRVYSEVNVFNMTTSWRDGLAFCAIIHRYRPDLIDFDRLSKENVLENNELAFSMAEKHFGIPVVLDASDMIENTTPDKLSVITYVSQLYEYFKNRTPANQGYSTKMNIQPKARRESTGHKGSKRTSPSHQIYLLSGHAKRVATALRNVFKSDTVKEESSKSKEQGQSSKYLSVDPMRTNLETNRNSDELTQARNHHSWETIVSFVTIDACLRPGTYHYIPETEKFGCLFDCSGGQREKPIKIKLEPLTDVSQEPHTQQGLSPESSPDLSDRTSTKPPDNKHVKSPLQRQFSVVKRNAITLRALPQALGQGIANAAKGQKHSHSSRSPEMSQTHKSEGEKKRRFSGSGRAKSKSGGKGKNVNSGELGEQEKTSWSPVNKRRAPDTRLDGESDDVEDNKQDDVINVTFSMDGPRKMSMTSSPTFDLVSHQEHDKMEKMKEKPFALKKNNDERTTNEEDELESSSANLFFSFKEELLKRATESKTNNFSEGDKVTNDSKLLNGCEHDDVSPEDNGRENGDSPENDLDSHDSDLKEENLAKDNKRKCSEAGSVNSNSTRSVGSRNTSVSDEIEPPIAPKSVQKLRQKFLNINDMIDVKHKNNLAKKSVEIQRELRSISAWKQQSVPSTRKASVNSTGKTTELKKPRKSVKELRKMYSEGKAVKEKSDLVRSKSLSSATMERKSSEPETTDISPQEAVEKCDSTKLETEDSSTSCTDADNSSHSHSKDGDNSSQSKDVDNSSQSKDVNSATGNEEDSDENGSCAKTGNIVVINIDYVQGKIGDIIVNDNQISGMSHETRTCTVIKSDDDSSKVPSLQIEPASPDSSNGERCFSGFEKTCSFPR</sequence>
<dbReference type="OrthoDB" id="20799at2759"/>
<dbReference type="AlphaFoldDB" id="A0A9W9Z3P9"/>
<name>A0A9W9Z3P9_9CNID</name>
<protein>
    <submittedName>
        <fullName evidence="7">Filamin binding</fullName>
    </submittedName>
</protein>
<evidence type="ECO:0000256" key="4">
    <source>
        <dbReference type="ARBA" id="ARBA00023054"/>
    </source>
</evidence>
<feature type="compositionally biased region" description="Polar residues" evidence="5">
    <location>
        <begin position="566"/>
        <end position="584"/>
    </location>
</feature>
<feature type="compositionally biased region" description="Basic and acidic residues" evidence="5">
    <location>
        <begin position="171"/>
        <end position="182"/>
    </location>
</feature>
<dbReference type="SMART" id="SM00033">
    <property type="entry name" value="CH"/>
    <property type="match status" value="1"/>
</dbReference>
<dbReference type="PROSITE" id="PS50021">
    <property type="entry name" value="CH"/>
    <property type="match status" value="1"/>
</dbReference>
<feature type="region of interest" description="Disordered" evidence="5">
    <location>
        <begin position="633"/>
        <end position="777"/>
    </location>
</feature>
<dbReference type="SUPFAM" id="SSF47576">
    <property type="entry name" value="Calponin-homology domain, CH-domain"/>
    <property type="match status" value="1"/>
</dbReference>
<feature type="region of interest" description="Disordered" evidence="5">
    <location>
        <begin position="120"/>
        <end position="148"/>
    </location>
</feature>
<keyword evidence="2" id="KW-0597">Phosphoprotein</keyword>
<feature type="region of interest" description="Disordered" evidence="5">
    <location>
        <begin position="497"/>
        <end position="595"/>
    </location>
</feature>
<evidence type="ECO:0000256" key="2">
    <source>
        <dbReference type="ARBA" id="ARBA00022553"/>
    </source>
</evidence>
<evidence type="ECO:0000313" key="7">
    <source>
        <dbReference type="EMBL" id="KAJ7372669.1"/>
    </source>
</evidence>
<feature type="compositionally biased region" description="Polar residues" evidence="5">
    <location>
        <begin position="268"/>
        <end position="286"/>
    </location>
</feature>
<evidence type="ECO:0000313" key="8">
    <source>
        <dbReference type="Proteomes" id="UP001163046"/>
    </source>
</evidence>
<feature type="region of interest" description="Disordered" evidence="5">
    <location>
        <begin position="268"/>
        <end position="307"/>
    </location>
</feature>
<dbReference type="PANTHER" id="PTHR23167">
    <property type="entry name" value="CALPONIN HOMOLOGY DOMAIN-CONTAINING PROTEIN DDB_G0272472-RELATED"/>
    <property type="match status" value="1"/>
</dbReference>
<dbReference type="EMBL" id="MU826835">
    <property type="protein sequence ID" value="KAJ7372669.1"/>
    <property type="molecule type" value="Genomic_DNA"/>
</dbReference>
<feature type="compositionally biased region" description="Basic and acidic residues" evidence="5">
    <location>
        <begin position="734"/>
        <end position="744"/>
    </location>
</feature>
<dbReference type="Pfam" id="PF00307">
    <property type="entry name" value="CH"/>
    <property type="match status" value="1"/>
</dbReference>
<gene>
    <name evidence="7" type="primary">MICALL2_2</name>
    <name evidence="7" type="ORF">OS493_017941</name>
</gene>
<evidence type="ECO:0000256" key="1">
    <source>
        <dbReference type="ARBA" id="ARBA00004177"/>
    </source>
</evidence>
<dbReference type="PANTHER" id="PTHR23167:SF46">
    <property type="entry name" value="EPS15 HOMOLOGY DOMAIN CONTAINING PROTEIN-BINDING PROTEIN 1, ISOFORM F"/>
    <property type="match status" value="1"/>
</dbReference>
<feature type="compositionally biased region" description="Polar residues" evidence="5">
    <location>
        <begin position="745"/>
        <end position="766"/>
    </location>
</feature>
<dbReference type="InterPro" id="IPR001715">
    <property type="entry name" value="CH_dom"/>
</dbReference>
<feature type="region of interest" description="Disordered" evidence="5">
    <location>
        <begin position="820"/>
        <end position="843"/>
    </location>
</feature>
<comment type="subcellular location">
    <subcellularLocation>
        <location evidence="1">Endosome</location>
    </subcellularLocation>
</comment>
<feature type="compositionally biased region" description="Basic and acidic residues" evidence="5">
    <location>
        <begin position="655"/>
        <end position="685"/>
    </location>
</feature>
<accession>A0A9W9Z3P9</accession>
<dbReference type="Proteomes" id="UP001163046">
    <property type="component" value="Unassembled WGS sequence"/>
</dbReference>
<feature type="compositionally biased region" description="Polar residues" evidence="5">
    <location>
        <begin position="634"/>
        <end position="654"/>
    </location>
</feature>
<organism evidence="7 8">
    <name type="scientific">Desmophyllum pertusum</name>
    <dbReference type="NCBI Taxonomy" id="174260"/>
    <lineage>
        <taxon>Eukaryota</taxon>
        <taxon>Metazoa</taxon>
        <taxon>Cnidaria</taxon>
        <taxon>Anthozoa</taxon>
        <taxon>Hexacorallia</taxon>
        <taxon>Scleractinia</taxon>
        <taxon>Caryophylliina</taxon>
        <taxon>Caryophylliidae</taxon>
        <taxon>Desmophyllum</taxon>
    </lineage>
</organism>
<keyword evidence="4" id="KW-0175">Coiled coil</keyword>
<proteinExistence type="predicted"/>
<feature type="compositionally biased region" description="Basic and acidic residues" evidence="5">
    <location>
        <begin position="711"/>
        <end position="722"/>
    </location>
</feature>
<evidence type="ECO:0000259" key="6">
    <source>
        <dbReference type="PROSITE" id="PS50021"/>
    </source>
</evidence>
<feature type="compositionally biased region" description="Basic and acidic residues" evidence="5">
    <location>
        <begin position="520"/>
        <end position="535"/>
    </location>
</feature>
<feature type="region of interest" description="Disordered" evidence="5">
    <location>
        <begin position="331"/>
        <end position="483"/>
    </location>
</feature>
<keyword evidence="3" id="KW-0967">Endosome</keyword>
<reference evidence="7" key="1">
    <citation type="submission" date="2023-01" db="EMBL/GenBank/DDBJ databases">
        <title>Genome assembly of the deep-sea coral Lophelia pertusa.</title>
        <authorList>
            <person name="Herrera S."/>
            <person name="Cordes E."/>
        </authorList>
    </citation>
    <scope>NUCLEOTIDE SEQUENCE</scope>
    <source>
        <strain evidence="7">USNM1676648</strain>
        <tissue evidence="7">Polyp</tissue>
    </source>
</reference>
<feature type="compositionally biased region" description="Basic and acidic residues" evidence="5">
    <location>
        <begin position="542"/>
        <end position="563"/>
    </location>
</feature>
<feature type="compositionally biased region" description="Basic and acidic residues" evidence="5">
    <location>
        <begin position="445"/>
        <end position="472"/>
    </location>
</feature>
<dbReference type="InterPro" id="IPR050540">
    <property type="entry name" value="F-actin_Monoox_Mical"/>
</dbReference>
<feature type="compositionally biased region" description="Basic and acidic residues" evidence="5">
    <location>
        <begin position="287"/>
        <end position="300"/>
    </location>
</feature>